<protein>
    <recommendedName>
        <fullName evidence="6">UvrABC system protein C</fullName>
        <shortName evidence="6">Protein UvrC</shortName>
    </recommendedName>
    <alternativeName>
        <fullName evidence="6">Excinuclease ABC subunit C</fullName>
    </alternativeName>
</protein>
<dbReference type="SUPFAM" id="SSF46600">
    <property type="entry name" value="C-terminal UvrC-binding domain of UvrB"/>
    <property type="match status" value="1"/>
</dbReference>
<dbReference type="Pfam" id="PF14520">
    <property type="entry name" value="HHH_5"/>
    <property type="match status" value="1"/>
</dbReference>
<dbReference type="PANTHER" id="PTHR30562:SF1">
    <property type="entry name" value="UVRABC SYSTEM PROTEIN C"/>
    <property type="match status" value="1"/>
</dbReference>
<dbReference type="HAMAP" id="MF_00203">
    <property type="entry name" value="UvrC"/>
    <property type="match status" value="1"/>
</dbReference>
<dbReference type="InterPro" id="IPR000305">
    <property type="entry name" value="GIY-YIG_endonuc"/>
</dbReference>
<dbReference type="GO" id="GO:0009432">
    <property type="term" value="P:SOS response"/>
    <property type="evidence" value="ECO:0007669"/>
    <property type="project" value="UniProtKB-UniRule"/>
</dbReference>
<keyword evidence="6" id="KW-0742">SOS response</keyword>
<dbReference type="Gene3D" id="4.10.860.10">
    <property type="entry name" value="UVR domain"/>
    <property type="match status" value="1"/>
</dbReference>
<dbReference type="PROSITE" id="PS50164">
    <property type="entry name" value="GIY_YIG"/>
    <property type="match status" value="1"/>
</dbReference>
<dbReference type="Pfam" id="PF02151">
    <property type="entry name" value="UVR"/>
    <property type="match status" value="1"/>
</dbReference>
<dbReference type="GO" id="GO:0009381">
    <property type="term" value="F:excinuclease ABC activity"/>
    <property type="evidence" value="ECO:0007669"/>
    <property type="project" value="UniProtKB-UniRule"/>
</dbReference>
<reference evidence="10 11" key="1">
    <citation type="submission" date="2020-08" db="EMBL/GenBank/DDBJ databases">
        <title>Genomic Encyclopedia of Type Strains, Phase IV (KMG-IV): sequencing the most valuable type-strain genomes for metagenomic binning, comparative biology and taxonomic classification.</title>
        <authorList>
            <person name="Goeker M."/>
        </authorList>
    </citation>
    <scope>NUCLEOTIDE SEQUENCE [LARGE SCALE GENOMIC DNA]</scope>
    <source>
        <strain evidence="10 11">DSM 21255</strain>
    </source>
</reference>
<gene>
    <name evidence="6" type="primary">uvrC</name>
    <name evidence="10" type="ORF">HNR45_000996</name>
</gene>
<comment type="subcellular location">
    <subcellularLocation>
        <location evidence="6">Cytoplasm</location>
    </subcellularLocation>
</comment>
<evidence type="ECO:0000313" key="10">
    <source>
        <dbReference type="EMBL" id="MBB6477943.1"/>
    </source>
</evidence>
<dbReference type="SUPFAM" id="SSF82771">
    <property type="entry name" value="GIY-YIG endonuclease"/>
    <property type="match status" value="1"/>
</dbReference>
<feature type="domain" description="UvrC family homology region profile" evidence="9">
    <location>
        <begin position="253"/>
        <end position="481"/>
    </location>
</feature>
<evidence type="ECO:0000259" key="7">
    <source>
        <dbReference type="PROSITE" id="PS50151"/>
    </source>
</evidence>
<proteinExistence type="inferred from homology"/>
<comment type="subunit">
    <text evidence="6">Interacts with UvrB in an incision complex.</text>
</comment>
<dbReference type="InterPro" id="IPR001162">
    <property type="entry name" value="UvrC_RNase_H_dom"/>
</dbReference>
<dbReference type="InterPro" id="IPR035901">
    <property type="entry name" value="GIY-YIG_endonuc_sf"/>
</dbReference>
<dbReference type="InterPro" id="IPR001943">
    <property type="entry name" value="UVR_dom"/>
</dbReference>
<name>A0A841R2F3_9FIRM</name>
<comment type="function">
    <text evidence="6">The UvrABC repair system catalyzes the recognition and processing of DNA lesions. UvrC both incises the 5' and 3' sides of the lesion. The N-terminal half is responsible for the 3' incision and the C-terminal half is responsible for the 5' incision.</text>
</comment>
<keyword evidence="5 6" id="KW-0234">DNA repair</keyword>
<dbReference type="SMART" id="SM00465">
    <property type="entry name" value="GIYc"/>
    <property type="match status" value="1"/>
</dbReference>
<evidence type="ECO:0000256" key="2">
    <source>
        <dbReference type="ARBA" id="ARBA00022763"/>
    </source>
</evidence>
<evidence type="ECO:0000313" key="11">
    <source>
        <dbReference type="Proteomes" id="UP000591941"/>
    </source>
</evidence>
<keyword evidence="11" id="KW-1185">Reference proteome</keyword>
<evidence type="ECO:0000256" key="1">
    <source>
        <dbReference type="ARBA" id="ARBA00022490"/>
    </source>
</evidence>
<dbReference type="GeneID" id="93486259"/>
<dbReference type="OrthoDB" id="9804933at2"/>
<dbReference type="EMBL" id="JACHHI010000004">
    <property type="protein sequence ID" value="MBB6477943.1"/>
    <property type="molecule type" value="Genomic_DNA"/>
</dbReference>
<dbReference type="InterPro" id="IPR036876">
    <property type="entry name" value="UVR_dom_sf"/>
</dbReference>
<dbReference type="PANTHER" id="PTHR30562">
    <property type="entry name" value="UVRC/OXIDOREDUCTASE"/>
    <property type="match status" value="1"/>
</dbReference>
<dbReference type="PROSITE" id="PS50151">
    <property type="entry name" value="UVR"/>
    <property type="match status" value="1"/>
</dbReference>
<feature type="domain" description="GIY-YIG" evidence="8">
    <location>
        <begin position="17"/>
        <end position="96"/>
    </location>
</feature>
<dbReference type="CDD" id="cd10434">
    <property type="entry name" value="GIY-YIG_UvrC_Cho"/>
    <property type="match status" value="1"/>
</dbReference>
<dbReference type="RefSeq" id="WP_159822357.1">
    <property type="nucleotide sequence ID" value="NZ_CABWNB010000001.1"/>
</dbReference>
<dbReference type="Gene3D" id="3.30.420.340">
    <property type="entry name" value="UvrC, RNAse H endonuclease domain"/>
    <property type="match status" value="1"/>
</dbReference>
<evidence type="ECO:0000259" key="8">
    <source>
        <dbReference type="PROSITE" id="PS50164"/>
    </source>
</evidence>
<dbReference type="Proteomes" id="UP000591941">
    <property type="component" value="Unassembled WGS sequence"/>
</dbReference>
<keyword evidence="2 6" id="KW-0227">DNA damage</keyword>
<comment type="caution">
    <text evidence="10">The sequence shown here is derived from an EMBL/GenBank/DDBJ whole genome shotgun (WGS) entry which is preliminary data.</text>
</comment>
<dbReference type="PROSITE" id="PS50165">
    <property type="entry name" value="UVRC"/>
    <property type="match status" value="1"/>
</dbReference>
<dbReference type="AlphaFoldDB" id="A0A841R2F3"/>
<dbReference type="GO" id="GO:0003677">
    <property type="term" value="F:DNA binding"/>
    <property type="evidence" value="ECO:0007669"/>
    <property type="project" value="UniProtKB-UniRule"/>
</dbReference>
<evidence type="ECO:0000256" key="5">
    <source>
        <dbReference type="ARBA" id="ARBA00023204"/>
    </source>
</evidence>
<keyword evidence="1 6" id="KW-0963">Cytoplasm</keyword>
<dbReference type="GO" id="GO:0005737">
    <property type="term" value="C:cytoplasm"/>
    <property type="evidence" value="ECO:0007669"/>
    <property type="project" value="UniProtKB-SubCell"/>
</dbReference>
<dbReference type="Gene3D" id="1.10.150.20">
    <property type="entry name" value="5' to 3' exonuclease, C-terminal subdomain"/>
    <property type="match status" value="1"/>
</dbReference>
<dbReference type="Pfam" id="PF01541">
    <property type="entry name" value="GIY-YIG"/>
    <property type="match status" value="1"/>
</dbReference>
<dbReference type="InterPro" id="IPR004791">
    <property type="entry name" value="UvrC"/>
</dbReference>
<dbReference type="GO" id="GO:0009380">
    <property type="term" value="C:excinuclease repair complex"/>
    <property type="evidence" value="ECO:0007669"/>
    <property type="project" value="InterPro"/>
</dbReference>
<accession>A0A841R2F3</accession>
<dbReference type="Pfam" id="PF22920">
    <property type="entry name" value="UvrC_RNaseH"/>
    <property type="match status" value="1"/>
</dbReference>
<dbReference type="GO" id="GO:0006289">
    <property type="term" value="P:nucleotide-excision repair"/>
    <property type="evidence" value="ECO:0007669"/>
    <property type="project" value="UniProtKB-UniRule"/>
</dbReference>
<dbReference type="InterPro" id="IPR038476">
    <property type="entry name" value="UvrC_RNase_H_dom_sf"/>
</dbReference>
<comment type="similarity">
    <text evidence="6">Belongs to the UvrC family.</text>
</comment>
<dbReference type="InterPro" id="IPR010994">
    <property type="entry name" value="RuvA_2-like"/>
</dbReference>
<evidence type="ECO:0000259" key="9">
    <source>
        <dbReference type="PROSITE" id="PS50165"/>
    </source>
</evidence>
<sequence length="620" mass="70742">MRQVNERIQTKLDALPTTPGVYQWKDRFGKVIYVGKAVNLRSRVRSYVREESKNSPKVNAMMNHAEDVDFILTKTELEALILECNLIKRLHPKYNILLRDDKTYPYIKITLQEDYPRVFMTRRLVRDGARYLGPFTDVGSVARTLKTLRQIYPLRTCRSMKVRRPCLQYHLKRCQAPCMGWVEQAAYHQMAQEVCDIFEGKNRQWLHRWEDSMKEAAAAMRYEEAARYRDRIAALKSVQERQNIVAAAGNLDMIGVARTADKVGVVILLVRAGKVIGKENYMVSGSYGESDAEVLAGFIKNYYTGSADRVPKEVAVPFLPADAELLGEWLTAERGSQVKIAVPQRGFRRGLKDMAQDNAAKYLADKELQWQHTVDKQSGAVRDLAEILDLPNLPERIECFDISHIQGAETVASMSVLIDGKPTGSEYRKFKLKTVQGKPDDFASMREIMARRYGNHPDWPLPDLIVIDGGKGQLHAALPVIRECGVQTPVIALAERIEEIFTEYSNEPIVLDHRLPALQLLQTVRDEAHRFAITYHRKLRSKRNFQSILDHIDGIGPKRRQALWQAFPNLDAMRAADVEALAAVPGMNRKAAEAVHAFLRAEKHEKQQQLQTKEDNQKWV</sequence>
<keyword evidence="4 6" id="KW-0267">Excision nuclease</keyword>
<dbReference type="InterPro" id="IPR050066">
    <property type="entry name" value="UvrABC_protein_C"/>
</dbReference>
<keyword evidence="3 6" id="KW-0228">DNA excision</keyword>
<dbReference type="SUPFAM" id="SSF47781">
    <property type="entry name" value="RuvA domain 2-like"/>
    <property type="match status" value="1"/>
</dbReference>
<evidence type="ECO:0000256" key="6">
    <source>
        <dbReference type="HAMAP-Rule" id="MF_00203"/>
    </source>
</evidence>
<evidence type="ECO:0000256" key="3">
    <source>
        <dbReference type="ARBA" id="ARBA00022769"/>
    </source>
</evidence>
<dbReference type="FunFam" id="3.40.1440.10:FF:000001">
    <property type="entry name" value="UvrABC system protein C"/>
    <property type="match status" value="1"/>
</dbReference>
<dbReference type="NCBIfam" id="TIGR00194">
    <property type="entry name" value="uvrC"/>
    <property type="match status" value="1"/>
</dbReference>
<feature type="domain" description="UVR" evidence="7">
    <location>
        <begin position="203"/>
        <end position="238"/>
    </location>
</feature>
<organism evidence="10 11">
    <name type="scientific">Negativicoccus succinicivorans</name>
    <dbReference type="NCBI Taxonomy" id="620903"/>
    <lineage>
        <taxon>Bacteria</taxon>
        <taxon>Bacillati</taxon>
        <taxon>Bacillota</taxon>
        <taxon>Negativicutes</taxon>
        <taxon>Veillonellales</taxon>
        <taxon>Veillonellaceae</taxon>
        <taxon>Negativicoccus</taxon>
    </lineage>
</organism>
<dbReference type="Pfam" id="PF08459">
    <property type="entry name" value="UvrC_RNaseH_dom"/>
    <property type="match status" value="1"/>
</dbReference>
<dbReference type="InterPro" id="IPR047296">
    <property type="entry name" value="GIY-YIG_UvrC_Cho"/>
</dbReference>
<dbReference type="Gene3D" id="3.40.1440.10">
    <property type="entry name" value="GIY-YIG endonuclease"/>
    <property type="match status" value="1"/>
</dbReference>
<evidence type="ECO:0000256" key="4">
    <source>
        <dbReference type="ARBA" id="ARBA00022881"/>
    </source>
</evidence>